<dbReference type="InterPro" id="IPR036890">
    <property type="entry name" value="HATPase_C_sf"/>
</dbReference>
<comment type="caution">
    <text evidence="17">The sequence shown here is derived from an EMBL/GenBank/DDBJ whole genome shotgun (WGS) entry which is preliminary data.</text>
</comment>
<organism evidence="17 18">
    <name type="scientific">Clostridium tanneri</name>
    <dbReference type="NCBI Taxonomy" id="3037988"/>
    <lineage>
        <taxon>Bacteria</taxon>
        <taxon>Bacillati</taxon>
        <taxon>Bacillota</taxon>
        <taxon>Clostridia</taxon>
        <taxon>Eubacteriales</taxon>
        <taxon>Clostridiaceae</taxon>
        <taxon>Clostridium</taxon>
    </lineage>
</organism>
<reference evidence="17 18" key="1">
    <citation type="submission" date="2023-04" db="EMBL/GenBank/DDBJ databases">
        <title>Clostridium tannerae sp. nov., isolated from the fecal material of an alpaca.</title>
        <authorList>
            <person name="Miller S."/>
            <person name="Hendry M."/>
            <person name="King J."/>
            <person name="Sankaranarayanan K."/>
            <person name="Lawson P.A."/>
        </authorList>
    </citation>
    <scope>NUCLEOTIDE SEQUENCE [LARGE SCALE GENOMIC DNA]</scope>
    <source>
        <strain evidence="17 18">A1-XYC3</strain>
    </source>
</reference>
<comment type="subcellular location">
    <subcellularLocation>
        <location evidence="2">Cell membrane</location>
        <topology evidence="2">Multi-pass membrane protein</topology>
    </subcellularLocation>
</comment>
<dbReference type="Pfam" id="PF02518">
    <property type="entry name" value="HATPase_c"/>
    <property type="match status" value="1"/>
</dbReference>
<keyword evidence="18" id="KW-1185">Reference proteome</keyword>
<dbReference type="SUPFAM" id="SSF47384">
    <property type="entry name" value="Homodimeric domain of signal transducing histidine kinase"/>
    <property type="match status" value="1"/>
</dbReference>
<dbReference type="Pfam" id="PF00512">
    <property type="entry name" value="HisKA"/>
    <property type="match status" value="1"/>
</dbReference>
<evidence type="ECO:0000256" key="13">
    <source>
        <dbReference type="ARBA" id="ARBA00023136"/>
    </source>
</evidence>
<evidence type="ECO:0000256" key="1">
    <source>
        <dbReference type="ARBA" id="ARBA00000085"/>
    </source>
</evidence>
<comment type="catalytic activity">
    <reaction evidence="1">
        <text>ATP + protein L-histidine = ADP + protein N-phospho-L-histidine.</text>
        <dbReference type="EC" id="2.7.13.3"/>
    </reaction>
</comment>
<dbReference type="InterPro" id="IPR003661">
    <property type="entry name" value="HisK_dim/P_dom"/>
</dbReference>
<keyword evidence="9 17" id="KW-0418">Kinase</keyword>
<feature type="domain" description="Histidine kinase" evidence="15">
    <location>
        <begin position="259"/>
        <end position="478"/>
    </location>
</feature>
<dbReference type="InterPro" id="IPR005467">
    <property type="entry name" value="His_kinase_dom"/>
</dbReference>
<dbReference type="GO" id="GO:0016301">
    <property type="term" value="F:kinase activity"/>
    <property type="evidence" value="ECO:0007669"/>
    <property type="project" value="UniProtKB-KW"/>
</dbReference>
<evidence type="ECO:0000256" key="10">
    <source>
        <dbReference type="ARBA" id="ARBA00022840"/>
    </source>
</evidence>
<dbReference type="Proteomes" id="UP001281656">
    <property type="component" value="Unassembled WGS sequence"/>
</dbReference>
<dbReference type="Gene3D" id="3.30.565.10">
    <property type="entry name" value="Histidine kinase-like ATPase, C-terminal domain"/>
    <property type="match status" value="1"/>
</dbReference>
<keyword evidence="5" id="KW-0597">Phosphoprotein</keyword>
<dbReference type="InterPro" id="IPR036097">
    <property type="entry name" value="HisK_dim/P_sf"/>
</dbReference>
<dbReference type="Gene3D" id="6.10.340.10">
    <property type="match status" value="1"/>
</dbReference>
<dbReference type="InterPro" id="IPR050398">
    <property type="entry name" value="HssS/ArlS-like"/>
</dbReference>
<evidence type="ECO:0000313" key="18">
    <source>
        <dbReference type="Proteomes" id="UP001281656"/>
    </source>
</evidence>
<dbReference type="CDD" id="cd06225">
    <property type="entry name" value="HAMP"/>
    <property type="match status" value="1"/>
</dbReference>
<dbReference type="PANTHER" id="PTHR45528">
    <property type="entry name" value="SENSOR HISTIDINE KINASE CPXA"/>
    <property type="match status" value="1"/>
</dbReference>
<keyword evidence="11 14" id="KW-1133">Transmembrane helix</keyword>
<dbReference type="PROSITE" id="PS50109">
    <property type="entry name" value="HIS_KIN"/>
    <property type="match status" value="1"/>
</dbReference>
<dbReference type="Pfam" id="PF00672">
    <property type="entry name" value="HAMP"/>
    <property type="match status" value="1"/>
</dbReference>
<dbReference type="PRINTS" id="PR00344">
    <property type="entry name" value="BCTRLSENSOR"/>
</dbReference>
<evidence type="ECO:0000313" key="17">
    <source>
        <dbReference type="EMBL" id="MDW8802009.1"/>
    </source>
</evidence>
<dbReference type="RefSeq" id="WP_318798376.1">
    <property type="nucleotide sequence ID" value="NZ_JARUJP010000014.1"/>
</dbReference>
<keyword evidence="4" id="KW-1003">Cell membrane</keyword>
<dbReference type="SUPFAM" id="SSF55874">
    <property type="entry name" value="ATPase domain of HSP90 chaperone/DNA topoisomerase II/histidine kinase"/>
    <property type="match status" value="1"/>
</dbReference>
<dbReference type="Gene3D" id="1.10.287.130">
    <property type="match status" value="1"/>
</dbReference>
<dbReference type="InterPro" id="IPR004358">
    <property type="entry name" value="Sig_transdc_His_kin-like_C"/>
</dbReference>
<dbReference type="SMART" id="SM00304">
    <property type="entry name" value="HAMP"/>
    <property type="match status" value="1"/>
</dbReference>
<sequence length="480" mass="54453">MEVKKRMIIFNTITVITPFIVAALTAFIFVLVSSKVFNTNINYDNFRKLAATRYELLNTIKDLSRSNPEHLEDVEFQKYLYGKLSNIDGEILIVKNNTVIFGTKDINKIDIEKSLDTVKDETLKNVVKINNDSYMVEAASLTFKDESTGNVILLAPVGKEPNIFGRFILVVLGIFFISFIGTNLFMSYLFSKRIVSPIGQLKKATAEISKGDLNSQIMEIGDNEIKELCADFEKMRVQLKDSIRMKMKYDDNRKMLISSISHDLKTPITSIKGYVEGILDGVANTPEKKDRYLKTIYSKAEQIDIMIDDLLLYSKLDLNQIPFNYEKTDIVEYFSYCIHESGPELEKSNIHIQLHNALQNSKYVMIDRERMRRVIVNIIDNSRKYMDKAEGQIDILLRETNLSIIVEIKDNGVGIHKDDANKIFNRFYRADLARSGTTGSGLGLAIAKQIVEGHKGKIWAVGHGSEGTSIILSLAKVKDL</sequence>
<proteinExistence type="predicted"/>
<keyword evidence="7 14" id="KW-0812">Transmembrane</keyword>
<feature type="transmembrane region" description="Helical" evidence="14">
    <location>
        <begin position="7"/>
        <end position="32"/>
    </location>
</feature>
<dbReference type="SMART" id="SM00388">
    <property type="entry name" value="HisKA"/>
    <property type="match status" value="1"/>
</dbReference>
<dbReference type="EMBL" id="JARUJP010000014">
    <property type="protein sequence ID" value="MDW8802009.1"/>
    <property type="molecule type" value="Genomic_DNA"/>
</dbReference>
<evidence type="ECO:0000256" key="3">
    <source>
        <dbReference type="ARBA" id="ARBA00012438"/>
    </source>
</evidence>
<keyword evidence="12" id="KW-0902">Two-component regulatory system</keyword>
<feature type="domain" description="HAMP" evidence="16">
    <location>
        <begin position="192"/>
        <end position="244"/>
    </location>
</feature>
<keyword evidence="13 14" id="KW-0472">Membrane</keyword>
<accession>A0ABU4JV27</accession>
<dbReference type="CDD" id="cd00082">
    <property type="entry name" value="HisKA"/>
    <property type="match status" value="1"/>
</dbReference>
<evidence type="ECO:0000256" key="4">
    <source>
        <dbReference type="ARBA" id="ARBA00022475"/>
    </source>
</evidence>
<feature type="transmembrane region" description="Helical" evidence="14">
    <location>
        <begin position="163"/>
        <end position="186"/>
    </location>
</feature>
<keyword evidence="6" id="KW-0808">Transferase</keyword>
<dbReference type="InterPro" id="IPR003594">
    <property type="entry name" value="HATPase_dom"/>
</dbReference>
<dbReference type="PANTHER" id="PTHR45528:SF1">
    <property type="entry name" value="SENSOR HISTIDINE KINASE CPXA"/>
    <property type="match status" value="1"/>
</dbReference>
<evidence type="ECO:0000256" key="12">
    <source>
        <dbReference type="ARBA" id="ARBA00023012"/>
    </source>
</evidence>
<evidence type="ECO:0000256" key="2">
    <source>
        <dbReference type="ARBA" id="ARBA00004651"/>
    </source>
</evidence>
<evidence type="ECO:0000259" key="16">
    <source>
        <dbReference type="PROSITE" id="PS50885"/>
    </source>
</evidence>
<dbReference type="InterPro" id="IPR003660">
    <property type="entry name" value="HAMP_dom"/>
</dbReference>
<evidence type="ECO:0000256" key="11">
    <source>
        <dbReference type="ARBA" id="ARBA00022989"/>
    </source>
</evidence>
<name>A0ABU4JV27_9CLOT</name>
<evidence type="ECO:0000256" key="5">
    <source>
        <dbReference type="ARBA" id="ARBA00022553"/>
    </source>
</evidence>
<dbReference type="SMART" id="SM00387">
    <property type="entry name" value="HATPase_c"/>
    <property type="match status" value="1"/>
</dbReference>
<dbReference type="PROSITE" id="PS50885">
    <property type="entry name" value="HAMP"/>
    <property type="match status" value="1"/>
</dbReference>
<dbReference type="CDD" id="cd00075">
    <property type="entry name" value="HATPase"/>
    <property type="match status" value="1"/>
</dbReference>
<evidence type="ECO:0000256" key="14">
    <source>
        <dbReference type="SAM" id="Phobius"/>
    </source>
</evidence>
<keyword evidence="10" id="KW-0067">ATP-binding</keyword>
<gene>
    <name evidence="17" type="ORF">P8V03_12700</name>
</gene>
<evidence type="ECO:0000256" key="7">
    <source>
        <dbReference type="ARBA" id="ARBA00022692"/>
    </source>
</evidence>
<dbReference type="EC" id="2.7.13.3" evidence="3"/>
<dbReference type="SUPFAM" id="SSF158472">
    <property type="entry name" value="HAMP domain-like"/>
    <property type="match status" value="1"/>
</dbReference>
<evidence type="ECO:0000256" key="6">
    <source>
        <dbReference type="ARBA" id="ARBA00022679"/>
    </source>
</evidence>
<evidence type="ECO:0000259" key="15">
    <source>
        <dbReference type="PROSITE" id="PS50109"/>
    </source>
</evidence>
<evidence type="ECO:0000256" key="9">
    <source>
        <dbReference type="ARBA" id="ARBA00022777"/>
    </source>
</evidence>
<keyword evidence="8" id="KW-0547">Nucleotide-binding</keyword>
<protein>
    <recommendedName>
        <fullName evidence="3">histidine kinase</fullName>
        <ecNumber evidence="3">2.7.13.3</ecNumber>
    </recommendedName>
</protein>
<evidence type="ECO:0000256" key="8">
    <source>
        <dbReference type="ARBA" id="ARBA00022741"/>
    </source>
</evidence>